<evidence type="ECO:0000313" key="2">
    <source>
        <dbReference type="EMBL" id="MBB3984893.1"/>
    </source>
</evidence>
<dbReference type="EMBL" id="JACIEJ010000002">
    <property type="protein sequence ID" value="MBB3984893.1"/>
    <property type="molecule type" value="Genomic_DNA"/>
</dbReference>
<evidence type="ECO:0000313" key="3">
    <source>
        <dbReference type="Proteomes" id="UP000541426"/>
    </source>
</evidence>
<comment type="caution">
    <text evidence="2">The sequence shown here is derived from an EMBL/GenBank/DDBJ whole genome shotgun (WGS) entry which is preliminary data.</text>
</comment>
<keyword evidence="1" id="KW-0732">Signal</keyword>
<organism evidence="2 3">
    <name type="scientific">Sagittula marina</name>
    <dbReference type="NCBI Taxonomy" id="943940"/>
    <lineage>
        <taxon>Bacteria</taxon>
        <taxon>Pseudomonadati</taxon>
        <taxon>Pseudomonadota</taxon>
        <taxon>Alphaproteobacteria</taxon>
        <taxon>Rhodobacterales</taxon>
        <taxon>Roseobacteraceae</taxon>
        <taxon>Sagittula</taxon>
    </lineage>
</organism>
<evidence type="ECO:0000256" key="1">
    <source>
        <dbReference type="SAM" id="SignalP"/>
    </source>
</evidence>
<feature type="chain" id="PRO_5030826477" evidence="1">
    <location>
        <begin position="25"/>
        <end position="135"/>
    </location>
</feature>
<dbReference type="AlphaFoldDB" id="A0A7W6DKZ1"/>
<gene>
    <name evidence="2" type="ORF">GGQ68_001209</name>
</gene>
<feature type="signal peptide" evidence="1">
    <location>
        <begin position="1"/>
        <end position="24"/>
    </location>
</feature>
<sequence>MRRLFTTALGAAAILSLSTTLALAEDMMDAETITAFVTGKTYEGINPESGEKVASVVYHADGTSTLWMAVEGSADEPGSYRIEGNTYCTRYLNFRENSENCFTLSPMDDGRAQAWYTDGRKALILAPIEMPERFQ</sequence>
<protein>
    <submittedName>
        <fullName evidence="2">Uncharacterized protein</fullName>
    </submittedName>
</protein>
<name>A0A7W6DKZ1_9RHOB</name>
<proteinExistence type="predicted"/>
<dbReference type="RefSeq" id="WP_183963906.1">
    <property type="nucleotide sequence ID" value="NZ_BAABBZ010000014.1"/>
</dbReference>
<accession>A0A7W6DKZ1</accession>
<dbReference type="Proteomes" id="UP000541426">
    <property type="component" value="Unassembled WGS sequence"/>
</dbReference>
<reference evidence="2 3" key="1">
    <citation type="submission" date="2020-08" db="EMBL/GenBank/DDBJ databases">
        <title>Genomic Encyclopedia of Type Strains, Phase IV (KMG-IV): sequencing the most valuable type-strain genomes for metagenomic binning, comparative biology and taxonomic classification.</title>
        <authorList>
            <person name="Goeker M."/>
        </authorList>
    </citation>
    <scope>NUCLEOTIDE SEQUENCE [LARGE SCALE GENOMIC DNA]</scope>
    <source>
        <strain evidence="2 3">DSM 102235</strain>
    </source>
</reference>
<keyword evidence="3" id="KW-1185">Reference proteome</keyword>